<name>A0A150FVH7_GONPE</name>
<dbReference type="STRING" id="33097.A0A150FVH7"/>
<comment type="caution">
    <text evidence="2">The sequence shown here is derived from an EMBL/GenBank/DDBJ whole genome shotgun (WGS) entry which is preliminary data.</text>
</comment>
<dbReference type="OrthoDB" id="545417at2759"/>
<dbReference type="AlphaFoldDB" id="A0A150FVH7"/>
<protein>
    <submittedName>
        <fullName evidence="2">Uncharacterized protein</fullName>
    </submittedName>
</protein>
<feature type="region of interest" description="Disordered" evidence="1">
    <location>
        <begin position="22"/>
        <end position="111"/>
    </location>
</feature>
<accession>A0A150FVH7</accession>
<evidence type="ECO:0000256" key="1">
    <source>
        <dbReference type="SAM" id="MobiDB-lite"/>
    </source>
</evidence>
<keyword evidence="3" id="KW-1185">Reference proteome</keyword>
<evidence type="ECO:0000313" key="2">
    <source>
        <dbReference type="EMBL" id="KXZ41614.1"/>
    </source>
</evidence>
<gene>
    <name evidence="2" type="ORF">GPECTOR_362g134</name>
</gene>
<reference evidence="3" key="1">
    <citation type="journal article" date="2016" name="Nat. Commun.">
        <title>The Gonium pectorale genome demonstrates co-option of cell cycle regulation during the evolution of multicellularity.</title>
        <authorList>
            <person name="Hanschen E.R."/>
            <person name="Marriage T.N."/>
            <person name="Ferris P.J."/>
            <person name="Hamaji T."/>
            <person name="Toyoda A."/>
            <person name="Fujiyama A."/>
            <person name="Neme R."/>
            <person name="Noguchi H."/>
            <person name="Minakuchi Y."/>
            <person name="Suzuki M."/>
            <person name="Kawai-Toyooka H."/>
            <person name="Smith D.R."/>
            <person name="Sparks H."/>
            <person name="Anderson J."/>
            <person name="Bakaric R."/>
            <person name="Luria V."/>
            <person name="Karger A."/>
            <person name="Kirschner M.W."/>
            <person name="Durand P.M."/>
            <person name="Michod R.E."/>
            <person name="Nozaki H."/>
            <person name="Olson B.J."/>
        </authorList>
    </citation>
    <scope>NUCLEOTIDE SEQUENCE [LARGE SCALE GENOMIC DNA]</scope>
    <source>
        <strain evidence="3">NIES-2863</strain>
    </source>
</reference>
<dbReference type="Proteomes" id="UP000075714">
    <property type="component" value="Unassembled WGS sequence"/>
</dbReference>
<feature type="compositionally biased region" description="Pro residues" evidence="1">
    <location>
        <begin position="62"/>
        <end position="76"/>
    </location>
</feature>
<feature type="compositionally biased region" description="Polar residues" evidence="1">
    <location>
        <begin position="25"/>
        <end position="51"/>
    </location>
</feature>
<sequence>MGAEAPPGTPLRSASAGMAIASAPYSLTPTTPGTRNGASNGHSARPPSSKTAYADGRSASLPMPPHPPGTPSPPPQLSVSGSGHLQRLPSVGGQAGPALGPVPNGRPTSAYVGLTSSFRVPVDDKTRHIRPETIQEARQHSLHVQSLAFSKEPEVLADSVMLLKREKNALLADKVLDDSRALDTKLSSSGGAAAGLTIAEAEARMAELNERLGRLTAERDHLVSRLESELTYRRTQAAAVTAGLQRQLSEAQAQVSEAQTQVSDAQQAASEAQQQLLANRESLAAANEALAEAREELRGAREALAELLADLDAAAKEAAEAERLAEVAEAKRAAAEAEAKAAEAEGKAAEAAGKAAEAEARAAEAAARAAEAEARAGEREARLAELVASTEEAEATAAAMLRAKEALLSETKQQLHELQSSLEAAREAERQAASRASQWETKAEELEGALRAKTARATELQQQVMGLERDLRDLKALLNKKKGMCG</sequence>
<organism evidence="2 3">
    <name type="scientific">Gonium pectorale</name>
    <name type="common">Green alga</name>
    <dbReference type="NCBI Taxonomy" id="33097"/>
    <lineage>
        <taxon>Eukaryota</taxon>
        <taxon>Viridiplantae</taxon>
        <taxon>Chlorophyta</taxon>
        <taxon>core chlorophytes</taxon>
        <taxon>Chlorophyceae</taxon>
        <taxon>CS clade</taxon>
        <taxon>Chlamydomonadales</taxon>
        <taxon>Volvocaceae</taxon>
        <taxon>Gonium</taxon>
    </lineage>
</organism>
<dbReference type="EMBL" id="LSYV01000360">
    <property type="protein sequence ID" value="KXZ41614.1"/>
    <property type="molecule type" value="Genomic_DNA"/>
</dbReference>
<evidence type="ECO:0000313" key="3">
    <source>
        <dbReference type="Proteomes" id="UP000075714"/>
    </source>
</evidence>
<feature type="region of interest" description="Disordered" evidence="1">
    <location>
        <begin position="418"/>
        <end position="440"/>
    </location>
</feature>
<proteinExistence type="predicted"/>